<dbReference type="STRING" id="995034.SAMN05216219_2473"/>
<evidence type="ECO:0000256" key="6">
    <source>
        <dbReference type="ARBA" id="ARBA00022826"/>
    </source>
</evidence>
<evidence type="ECO:0000256" key="13">
    <source>
        <dbReference type="SAM" id="MobiDB-lite"/>
    </source>
</evidence>
<comment type="similarity">
    <text evidence="2">Belongs to the TMEM175 family.</text>
</comment>
<comment type="catalytic activity">
    <reaction evidence="12">
        <text>K(+)(in) = K(+)(out)</text>
        <dbReference type="Rhea" id="RHEA:29463"/>
        <dbReference type="ChEBI" id="CHEBI:29103"/>
    </reaction>
</comment>
<dbReference type="Proteomes" id="UP000198867">
    <property type="component" value="Unassembled WGS sequence"/>
</dbReference>
<evidence type="ECO:0000256" key="1">
    <source>
        <dbReference type="ARBA" id="ARBA00004141"/>
    </source>
</evidence>
<keyword evidence="6" id="KW-0631">Potassium channel</keyword>
<dbReference type="RefSeq" id="WP_245762522.1">
    <property type="nucleotide sequence ID" value="NZ_FOVM01000007.1"/>
</dbReference>
<comment type="subcellular location">
    <subcellularLocation>
        <location evidence="1">Membrane</location>
        <topology evidence="1">Multi-pass membrane protein</topology>
    </subcellularLocation>
</comment>
<dbReference type="InterPro" id="IPR010617">
    <property type="entry name" value="TMEM175-like"/>
</dbReference>
<feature type="transmembrane region" description="Helical" evidence="14">
    <location>
        <begin position="28"/>
        <end position="45"/>
    </location>
</feature>
<dbReference type="GO" id="GO:0015252">
    <property type="term" value="F:proton channel activity"/>
    <property type="evidence" value="ECO:0007669"/>
    <property type="project" value="InterPro"/>
</dbReference>
<evidence type="ECO:0000256" key="2">
    <source>
        <dbReference type="ARBA" id="ARBA00006920"/>
    </source>
</evidence>
<dbReference type="PANTHER" id="PTHR31462">
    <property type="entry name" value="ENDOSOMAL/LYSOSOMAL POTASSIUM CHANNEL TMEM175"/>
    <property type="match status" value="1"/>
</dbReference>
<evidence type="ECO:0000256" key="3">
    <source>
        <dbReference type="ARBA" id="ARBA00022448"/>
    </source>
</evidence>
<reference evidence="16" key="1">
    <citation type="submission" date="2016-10" db="EMBL/GenBank/DDBJ databases">
        <authorList>
            <person name="Varghese N."/>
            <person name="Submissions S."/>
        </authorList>
    </citation>
    <scope>NUCLEOTIDE SEQUENCE [LARGE SCALE GENOMIC DNA]</scope>
    <source>
        <strain evidence="16">CGMCC 1.11101</strain>
    </source>
</reference>
<keyword evidence="10 14" id="KW-0472">Membrane</keyword>
<keyword evidence="3" id="KW-0813">Transport</keyword>
<organism evidence="15 16">
    <name type="scientific">Mycetocola miduiensis</name>
    <dbReference type="NCBI Taxonomy" id="995034"/>
    <lineage>
        <taxon>Bacteria</taxon>
        <taxon>Bacillati</taxon>
        <taxon>Actinomycetota</taxon>
        <taxon>Actinomycetes</taxon>
        <taxon>Micrococcales</taxon>
        <taxon>Microbacteriaceae</taxon>
        <taxon>Mycetocola</taxon>
    </lineage>
</organism>
<evidence type="ECO:0000256" key="12">
    <source>
        <dbReference type="ARBA" id="ARBA00034430"/>
    </source>
</evidence>
<evidence type="ECO:0000313" key="15">
    <source>
        <dbReference type="EMBL" id="SFN89025.1"/>
    </source>
</evidence>
<keyword evidence="11" id="KW-0407">Ion channel</keyword>
<protein>
    <submittedName>
        <fullName evidence="15">Uncharacterized membrane protein</fullName>
    </submittedName>
</protein>
<dbReference type="AlphaFoldDB" id="A0A1I5CPT6"/>
<proteinExistence type="inferred from homology"/>
<dbReference type="GO" id="GO:0016020">
    <property type="term" value="C:membrane"/>
    <property type="evidence" value="ECO:0007669"/>
    <property type="project" value="UniProtKB-SubCell"/>
</dbReference>
<sequence length="245" mass="26607">MVDALAEEGEGNMPKRGEKATRSDTSRAVAFSDAVIAIVITLLVLDLRPRETEPGKLLASLLGEWPTYLAYAASYTYLAVIWLNHKAAFSRIREMDRGLQWANLGVLATLALVPWPTAVIAETARTGNLADERVAVGLYALVGGLLCLSWLVFFSHLARHPDLTKEEVDDSYFARERPRALIGVVLYLAAGTAGVLINPLVASVIFLLLPAFYGLTSHGFDQWPGILGGRDNKDNVGSDRSPSVD</sequence>
<evidence type="ECO:0000256" key="10">
    <source>
        <dbReference type="ARBA" id="ARBA00023136"/>
    </source>
</evidence>
<evidence type="ECO:0000256" key="5">
    <source>
        <dbReference type="ARBA" id="ARBA00022692"/>
    </source>
</evidence>
<dbReference type="EMBL" id="FOVM01000007">
    <property type="protein sequence ID" value="SFN89025.1"/>
    <property type="molecule type" value="Genomic_DNA"/>
</dbReference>
<keyword evidence="16" id="KW-1185">Reference proteome</keyword>
<dbReference type="Pfam" id="PF06736">
    <property type="entry name" value="TMEM175"/>
    <property type="match status" value="1"/>
</dbReference>
<evidence type="ECO:0000256" key="4">
    <source>
        <dbReference type="ARBA" id="ARBA00022538"/>
    </source>
</evidence>
<evidence type="ECO:0000256" key="9">
    <source>
        <dbReference type="ARBA" id="ARBA00023065"/>
    </source>
</evidence>
<dbReference type="PANTHER" id="PTHR31462:SF5">
    <property type="entry name" value="ENDOSOMAL_LYSOSOMAL PROTON CHANNEL TMEM175"/>
    <property type="match status" value="1"/>
</dbReference>
<feature type="transmembrane region" description="Helical" evidence="14">
    <location>
        <begin position="104"/>
        <end position="124"/>
    </location>
</feature>
<evidence type="ECO:0000256" key="7">
    <source>
        <dbReference type="ARBA" id="ARBA00022958"/>
    </source>
</evidence>
<gene>
    <name evidence="15" type="ORF">SAMN05216219_2473</name>
</gene>
<keyword evidence="5 14" id="KW-0812">Transmembrane</keyword>
<accession>A0A1I5CPT6</accession>
<keyword evidence="9" id="KW-0406">Ion transport</keyword>
<evidence type="ECO:0000256" key="14">
    <source>
        <dbReference type="SAM" id="Phobius"/>
    </source>
</evidence>
<evidence type="ECO:0000313" key="16">
    <source>
        <dbReference type="Proteomes" id="UP000198867"/>
    </source>
</evidence>
<feature type="compositionally biased region" description="Acidic residues" evidence="13">
    <location>
        <begin position="1"/>
        <end position="10"/>
    </location>
</feature>
<keyword evidence="4" id="KW-0633">Potassium transport</keyword>
<keyword evidence="7" id="KW-0630">Potassium</keyword>
<keyword evidence="8 14" id="KW-1133">Transmembrane helix</keyword>
<feature type="region of interest" description="Disordered" evidence="13">
    <location>
        <begin position="1"/>
        <end position="24"/>
    </location>
</feature>
<evidence type="ECO:0000256" key="8">
    <source>
        <dbReference type="ARBA" id="ARBA00022989"/>
    </source>
</evidence>
<feature type="transmembrane region" description="Helical" evidence="14">
    <location>
        <begin position="136"/>
        <end position="159"/>
    </location>
</feature>
<dbReference type="GO" id="GO:0005267">
    <property type="term" value="F:potassium channel activity"/>
    <property type="evidence" value="ECO:0007669"/>
    <property type="project" value="UniProtKB-KW"/>
</dbReference>
<feature type="transmembrane region" description="Helical" evidence="14">
    <location>
        <begin position="180"/>
        <end position="213"/>
    </location>
</feature>
<name>A0A1I5CPT6_9MICO</name>
<evidence type="ECO:0000256" key="11">
    <source>
        <dbReference type="ARBA" id="ARBA00023303"/>
    </source>
</evidence>
<feature type="transmembrane region" description="Helical" evidence="14">
    <location>
        <begin position="65"/>
        <end position="83"/>
    </location>
</feature>
<feature type="compositionally biased region" description="Basic and acidic residues" evidence="13">
    <location>
        <begin position="13"/>
        <end position="24"/>
    </location>
</feature>